<dbReference type="InterPro" id="IPR011009">
    <property type="entry name" value="Kinase-like_dom_sf"/>
</dbReference>
<dbReference type="Gene3D" id="1.10.510.10">
    <property type="entry name" value="Transferase(Phosphotransferase) domain 1"/>
    <property type="match status" value="1"/>
</dbReference>
<feature type="domain" description="Protein kinase" evidence="6">
    <location>
        <begin position="1"/>
        <end position="92"/>
    </location>
</feature>
<evidence type="ECO:0000256" key="3">
    <source>
        <dbReference type="ARBA" id="ARBA00022741"/>
    </source>
</evidence>
<dbReference type="AlphaFoldDB" id="A0A6A3BL72"/>
<dbReference type="SUPFAM" id="SSF56112">
    <property type="entry name" value="Protein kinase-like (PK-like)"/>
    <property type="match status" value="1"/>
</dbReference>
<protein>
    <recommendedName>
        <fullName evidence="6">Protein kinase domain-containing protein</fullName>
    </recommendedName>
</protein>
<evidence type="ECO:0000256" key="2">
    <source>
        <dbReference type="ARBA" id="ARBA00022679"/>
    </source>
</evidence>
<proteinExistence type="predicted"/>
<sequence>MILARMVGMLGPFDMEMLENGQESYKYFTEEYDLYHMNEETDQLEYIITEESSLELHLQVSDVLFIDFVRHLLQMNPQRRPTAKQALQHSWLSYSY</sequence>
<dbReference type="InterPro" id="IPR000719">
    <property type="entry name" value="Prot_kinase_dom"/>
</dbReference>
<keyword evidence="1" id="KW-0723">Serine/threonine-protein kinase</keyword>
<reference evidence="7" key="1">
    <citation type="submission" date="2019-09" db="EMBL/GenBank/DDBJ databases">
        <title>Draft genome information of white flower Hibiscus syriacus.</title>
        <authorList>
            <person name="Kim Y.-M."/>
        </authorList>
    </citation>
    <scope>NUCLEOTIDE SEQUENCE [LARGE SCALE GENOMIC DNA]</scope>
    <source>
        <strain evidence="7">YM2019G1</strain>
    </source>
</reference>
<keyword evidence="2" id="KW-0808">Transferase</keyword>
<evidence type="ECO:0000313" key="8">
    <source>
        <dbReference type="Proteomes" id="UP000436088"/>
    </source>
</evidence>
<dbReference type="InterPro" id="IPR050494">
    <property type="entry name" value="Ser_Thr_dual-spec_kinase"/>
</dbReference>
<dbReference type="PANTHER" id="PTHR24058">
    <property type="entry name" value="DUAL SPECIFICITY PROTEIN KINASE"/>
    <property type="match status" value="1"/>
</dbReference>
<accession>A0A6A3BL72</accession>
<dbReference type="GO" id="GO:0005524">
    <property type="term" value="F:ATP binding"/>
    <property type="evidence" value="ECO:0007669"/>
    <property type="project" value="UniProtKB-KW"/>
</dbReference>
<organism evidence="7 8">
    <name type="scientific">Hibiscus syriacus</name>
    <name type="common">Rose of Sharon</name>
    <dbReference type="NCBI Taxonomy" id="106335"/>
    <lineage>
        <taxon>Eukaryota</taxon>
        <taxon>Viridiplantae</taxon>
        <taxon>Streptophyta</taxon>
        <taxon>Embryophyta</taxon>
        <taxon>Tracheophyta</taxon>
        <taxon>Spermatophyta</taxon>
        <taxon>Magnoliopsida</taxon>
        <taxon>eudicotyledons</taxon>
        <taxon>Gunneridae</taxon>
        <taxon>Pentapetalae</taxon>
        <taxon>rosids</taxon>
        <taxon>malvids</taxon>
        <taxon>Malvales</taxon>
        <taxon>Malvaceae</taxon>
        <taxon>Malvoideae</taxon>
        <taxon>Hibiscus</taxon>
    </lineage>
</organism>
<comment type="caution">
    <text evidence="7">The sequence shown here is derived from an EMBL/GenBank/DDBJ whole genome shotgun (WGS) entry which is preliminary data.</text>
</comment>
<evidence type="ECO:0000256" key="4">
    <source>
        <dbReference type="ARBA" id="ARBA00022777"/>
    </source>
</evidence>
<dbReference type="GO" id="GO:0004674">
    <property type="term" value="F:protein serine/threonine kinase activity"/>
    <property type="evidence" value="ECO:0007669"/>
    <property type="project" value="UniProtKB-KW"/>
</dbReference>
<gene>
    <name evidence="7" type="ORF">F3Y22_tig00110021pilonHSYRG00052</name>
</gene>
<keyword evidence="3" id="KW-0547">Nucleotide-binding</keyword>
<dbReference type="EMBL" id="VEPZ02000818">
    <property type="protein sequence ID" value="KAE8717756.1"/>
    <property type="molecule type" value="Genomic_DNA"/>
</dbReference>
<dbReference type="PROSITE" id="PS50011">
    <property type="entry name" value="PROTEIN_KINASE_DOM"/>
    <property type="match status" value="1"/>
</dbReference>
<keyword evidence="8" id="KW-1185">Reference proteome</keyword>
<dbReference type="Proteomes" id="UP000436088">
    <property type="component" value="Unassembled WGS sequence"/>
</dbReference>
<dbReference type="PANTHER" id="PTHR24058:SF113">
    <property type="entry name" value="HYPOTHETICAL SER-THR PROTEIN KINASE"/>
    <property type="match status" value="1"/>
</dbReference>
<keyword evidence="4" id="KW-0418">Kinase</keyword>
<evidence type="ECO:0000256" key="1">
    <source>
        <dbReference type="ARBA" id="ARBA00022527"/>
    </source>
</evidence>
<name>A0A6A3BL72_HIBSY</name>
<evidence type="ECO:0000256" key="5">
    <source>
        <dbReference type="ARBA" id="ARBA00022840"/>
    </source>
</evidence>
<evidence type="ECO:0000259" key="6">
    <source>
        <dbReference type="PROSITE" id="PS50011"/>
    </source>
</evidence>
<evidence type="ECO:0000313" key="7">
    <source>
        <dbReference type="EMBL" id="KAE8717756.1"/>
    </source>
</evidence>
<keyword evidence="5" id="KW-0067">ATP-binding</keyword>